<protein>
    <submittedName>
        <fullName evidence="5">Gfo/Idh/MocA family oxidoreductase</fullName>
    </submittedName>
</protein>
<dbReference type="Pfam" id="PF01408">
    <property type="entry name" value="GFO_IDH_MocA"/>
    <property type="match status" value="1"/>
</dbReference>
<evidence type="ECO:0000259" key="3">
    <source>
        <dbReference type="Pfam" id="PF01408"/>
    </source>
</evidence>
<reference evidence="5 6" key="1">
    <citation type="submission" date="2017-12" db="EMBL/GenBank/DDBJ databases">
        <title>Phylogenetic diversity of female urinary microbiome.</title>
        <authorList>
            <person name="Thomas-White K."/>
            <person name="Wolfe A.J."/>
        </authorList>
    </citation>
    <scope>NUCLEOTIDE SEQUENCE [LARGE SCALE GENOMIC DNA]</scope>
    <source>
        <strain evidence="5 6">UMB0064</strain>
    </source>
</reference>
<evidence type="ECO:0000259" key="4">
    <source>
        <dbReference type="Pfam" id="PF22725"/>
    </source>
</evidence>
<dbReference type="InterPro" id="IPR055170">
    <property type="entry name" value="GFO_IDH_MocA-like_dom"/>
</dbReference>
<dbReference type="Gene3D" id="3.30.360.10">
    <property type="entry name" value="Dihydrodipicolinate Reductase, domain 2"/>
    <property type="match status" value="1"/>
</dbReference>
<dbReference type="InterPro" id="IPR000683">
    <property type="entry name" value="Gfo/Idh/MocA-like_OxRdtase_N"/>
</dbReference>
<dbReference type="PANTHER" id="PTHR22604">
    <property type="entry name" value="OXIDOREDUCTASES"/>
    <property type="match status" value="1"/>
</dbReference>
<dbReference type="Proteomes" id="UP000242263">
    <property type="component" value="Unassembled WGS sequence"/>
</dbReference>
<feature type="domain" description="GFO/IDH/MocA-like oxidoreductase" evidence="4">
    <location>
        <begin position="144"/>
        <end position="255"/>
    </location>
</feature>
<organism evidence="5 6">
    <name type="scientific">Alloscardovia omnicolens</name>
    <dbReference type="NCBI Taxonomy" id="419015"/>
    <lineage>
        <taxon>Bacteria</taxon>
        <taxon>Bacillati</taxon>
        <taxon>Actinomycetota</taxon>
        <taxon>Actinomycetes</taxon>
        <taxon>Bifidobacteriales</taxon>
        <taxon>Bifidobacteriaceae</taxon>
        <taxon>Alloscardovia</taxon>
    </lineage>
</organism>
<proteinExistence type="inferred from homology"/>
<dbReference type="EMBL" id="PKGU01000001">
    <property type="protein sequence ID" value="PKZ15974.1"/>
    <property type="molecule type" value="Genomic_DNA"/>
</dbReference>
<accession>A0A2I1M777</accession>
<dbReference type="SUPFAM" id="SSF51735">
    <property type="entry name" value="NAD(P)-binding Rossmann-fold domains"/>
    <property type="match status" value="1"/>
</dbReference>
<evidence type="ECO:0000256" key="2">
    <source>
        <dbReference type="ARBA" id="ARBA00023002"/>
    </source>
</evidence>
<evidence type="ECO:0000313" key="6">
    <source>
        <dbReference type="Proteomes" id="UP000242263"/>
    </source>
</evidence>
<dbReference type="RefSeq" id="WP_101541127.1">
    <property type="nucleotide sequence ID" value="NZ_PKGU01000001.1"/>
</dbReference>
<dbReference type="Pfam" id="PF22725">
    <property type="entry name" value="GFO_IDH_MocA_C3"/>
    <property type="match status" value="1"/>
</dbReference>
<dbReference type="InterPro" id="IPR036291">
    <property type="entry name" value="NAD(P)-bd_dom_sf"/>
</dbReference>
<sequence length="335" mass="37284">MTFTTNIAILGAGKIATKMATTVKMMEKDDRWSGRVKLYAVATRDSLERAQAFADEYGVEVAYGSYSEMLADADVDVVYIATPHRFHAEQAITCMDAGKHVLIEKPFTVNTREAHEVIAKSQETGLTCAEAIWTRYVPSRGIIQNILDSGVIGDITSMSANLSYPMMTKERMTNPELAGGALLDVGIYPLNFISMFMPAQVEKLATSARLSDQGMDEVSQTTLWFDNKAMADMTSSYWEVGDRCGFIRGTKGIIRVENVNNPSDIVVMNKAYEVLEHPEIPEQLTGFEYEVDAVIEAIGRAEIEPEAMPHAESLRMVNIMDQIRGEWGMTYPFEK</sequence>
<dbReference type="SUPFAM" id="SSF55347">
    <property type="entry name" value="Glyceraldehyde-3-phosphate dehydrogenase-like, C-terminal domain"/>
    <property type="match status" value="1"/>
</dbReference>
<dbReference type="PANTHER" id="PTHR22604:SF105">
    <property type="entry name" value="TRANS-1,2-DIHYDROBENZENE-1,2-DIOL DEHYDROGENASE"/>
    <property type="match status" value="1"/>
</dbReference>
<dbReference type="InterPro" id="IPR050984">
    <property type="entry name" value="Gfo/Idh/MocA_domain"/>
</dbReference>
<name>A0A2I1M777_9BIFI</name>
<comment type="caution">
    <text evidence="5">The sequence shown here is derived from an EMBL/GenBank/DDBJ whole genome shotgun (WGS) entry which is preliminary data.</text>
</comment>
<feature type="domain" description="Gfo/Idh/MocA-like oxidoreductase N-terminal" evidence="3">
    <location>
        <begin position="6"/>
        <end position="128"/>
    </location>
</feature>
<keyword evidence="2" id="KW-0560">Oxidoreductase</keyword>
<gene>
    <name evidence="5" type="ORF">CYJ32_00565</name>
</gene>
<dbReference type="GO" id="GO:0000166">
    <property type="term" value="F:nucleotide binding"/>
    <property type="evidence" value="ECO:0007669"/>
    <property type="project" value="InterPro"/>
</dbReference>
<dbReference type="GO" id="GO:0016491">
    <property type="term" value="F:oxidoreductase activity"/>
    <property type="evidence" value="ECO:0007669"/>
    <property type="project" value="UniProtKB-KW"/>
</dbReference>
<evidence type="ECO:0000313" key="5">
    <source>
        <dbReference type="EMBL" id="PKZ15974.1"/>
    </source>
</evidence>
<evidence type="ECO:0000256" key="1">
    <source>
        <dbReference type="ARBA" id="ARBA00010928"/>
    </source>
</evidence>
<dbReference type="AlphaFoldDB" id="A0A2I1M777"/>
<comment type="similarity">
    <text evidence="1">Belongs to the Gfo/Idh/MocA family.</text>
</comment>
<dbReference type="Gene3D" id="3.40.50.720">
    <property type="entry name" value="NAD(P)-binding Rossmann-like Domain"/>
    <property type="match status" value="1"/>
</dbReference>